<dbReference type="SUPFAM" id="SSF53098">
    <property type="entry name" value="Ribonuclease H-like"/>
    <property type="match status" value="1"/>
</dbReference>
<evidence type="ECO:0008006" key="6">
    <source>
        <dbReference type="Google" id="ProtNLM"/>
    </source>
</evidence>
<dbReference type="PROSITE" id="PS50994">
    <property type="entry name" value="INTEGRASE"/>
    <property type="match status" value="1"/>
</dbReference>
<evidence type="ECO:0000259" key="2">
    <source>
        <dbReference type="PROSITE" id="PS50013"/>
    </source>
</evidence>
<dbReference type="InterPro" id="IPR050951">
    <property type="entry name" value="Retrovirus_Pol_polyprotein"/>
</dbReference>
<keyword evidence="5" id="KW-1185">Reference proteome</keyword>
<comment type="caution">
    <text evidence="4">The sequence shown here is derived from an EMBL/GenBank/DDBJ whole genome shotgun (WGS) entry which is preliminary data.</text>
</comment>
<dbReference type="Gene3D" id="2.40.50.40">
    <property type="match status" value="1"/>
</dbReference>
<dbReference type="AlphaFoldDB" id="A0AAE0EUD2"/>
<dbReference type="SUPFAM" id="SSF53335">
    <property type="entry name" value="S-adenosyl-L-methionine-dependent methyltransferases"/>
    <property type="match status" value="1"/>
</dbReference>
<dbReference type="PROSITE" id="PS50013">
    <property type="entry name" value="CHROMO_2"/>
    <property type="match status" value="1"/>
</dbReference>
<evidence type="ECO:0000256" key="1">
    <source>
        <dbReference type="SAM" id="MobiDB-lite"/>
    </source>
</evidence>
<feature type="region of interest" description="Disordered" evidence="1">
    <location>
        <begin position="798"/>
        <end position="824"/>
    </location>
</feature>
<dbReference type="GO" id="GO:0003676">
    <property type="term" value="F:nucleic acid binding"/>
    <property type="evidence" value="ECO:0007669"/>
    <property type="project" value="InterPro"/>
</dbReference>
<evidence type="ECO:0000259" key="3">
    <source>
        <dbReference type="PROSITE" id="PS50994"/>
    </source>
</evidence>
<feature type="compositionally biased region" description="Basic and acidic residues" evidence="1">
    <location>
        <begin position="633"/>
        <end position="653"/>
    </location>
</feature>
<dbReference type="PANTHER" id="PTHR37984">
    <property type="entry name" value="PROTEIN CBG26694"/>
    <property type="match status" value="1"/>
</dbReference>
<protein>
    <recommendedName>
        <fullName evidence="6">Chromo domain-containing protein</fullName>
    </recommendedName>
</protein>
<feature type="compositionally biased region" description="Basic residues" evidence="1">
    <location>
        <begin position="814"/>
        <end position="824"/>
    </location>
</feature>
<dbReference type="GO" id="GO:0015074">
    <property type="term" value="P:DNA integration"/>
    <property type="evidence" value="ECO:0007669"/>
    <property type="project" value="InterPro"/>
</dbReference>
<dbReference type="InterPro" id="IPR023780">
    <property type="entry name" value="Chromo_domain"/>
</dbReference>
<dbReference type="EMBL" id="LGRX02033502">
    <property type="protein sequence ID" value="KAK3240981.1"/>
    <property type="molecule type" value="Genomic_DNA"/>
</dbReference>
<dbReference type="Proteomes" id="UP001190700">
    <property type="component" value="Unassembled WGS sequence"/>
</dbReference>
<feature type="region of interest" description="Disordered" evidence="1">
    <location>
        <begin position="708"/>
        <end position="781"/>
    </location>
</feature>
<feature type="domain" description="Integrase catalytic" evidence="3">
    <location>
        <begin position="1"/>
        <end position="126"/>
    </location>
</feature>
<evidence type="ECO:0000313" key="5">
    <source>
        <dbReference type="Proteomes" id="UP001190700"/>
    </source>
</evidence>
<dbReference type="Gene3D" id="3.30.420.10">
    <property type="entry name" value="Ribonuclease H-like superfamily/Ribonuclease H"/>
    <property type="match status" value="1"/>
</dbReference>
<accession>A0AAE0EUD2</accession>
<gene>
    <name evidence="4" type="ORF">CYMTET_49208</name>
</gene>
<feature type="region of interest" description="Disordered" evidence="1">
    <location>
        <begin position="591"/>
        <end position="671"/>
    </location>
</feature>
<dbReference type="Gene3D" id="3.40.50.150">
    <property type="entry name" value="Vaccinia Virus protein VP39"/>
    <property type="match status" value="1"/>
</dbReference>
<organism evidence="4 5">
    <name type="scientific">Cymbomonas tetramitiformis</name>
    <dbReference type="NCBI Taxonomy" id="36881"/>
    <lineage>
        <taxon>Eukaryota</taxon>
        <taxon>Viridiplantae</taxon>
        <taxon>Chlorophyta</taxon>
        <taxon>Pyramimonadophyceae</taxon>
        <taxon>Pyramimonadales</taxon>
        <taxon>Pyramimonadaceae</taxon>
        <taxon>Cymbomonas</taxon>
    </lineage>
</organism>
<dbReference type="Pfam" id="PF00385">
    <property type="entry name" value="Chromo"/>
    <property type="match status" value="1"/>
</dbReference>
<dbReference type="InterPro" id="IPR000953">
    <property type="entry name" value="Chromo/chromo_shadow_dom"/>
</dbReference>
<dbReference type="SUPFAM" id="SSF54160">
    <property type="entry name" value="Chromo domain-like"/>
    <property type="match status" value="1"/>
</dbReference>
<feature type="compositionally biased region" description="Polar residues" evidence="1">
    <location>
        <begin position="598"/>
        <end position="612"/>
    </location>
</feature>
<dbReference type="InterPro" id="IPR012337">
    <property type="entry name" value="RNaseH-like_sf"/>
</dbReference>
<proteinExistence type="predicted"/>
<dbReference type="CDD" id="cd00024">
    <property type="entry name" value="CD_CSD"/>
    <property type="match status" value="1"/>
</dbReference>
<reference evidence="4 5" key="1">
    <citation type="journal article" date="2015" name="Genome Biol. Evol.">
        <title>Comparative Genomics of a Bacterivorous Green Alga Reveals Evolutionary Causalities and Consequences of Phago-Mixotrophic Mode of Nutrition.</title>
        <authorList>
            <person name="Burns J.A."/>
            <person name="Paasch A."/>
            <person name="Narechania A."/>
            <person name="Kim E."/>
        </authorList>
    </citation>
    <scope>NUCLEOTIDE SEQUENCE [LARGE SCALE GENOMIC DNA]</scope>
    <source>
        <strain evidence="4 5">PLY_AMNH</strain>
    </source>
</reference>
<sequence>MVHIIPLNFQDSSSEVIARIYFDHIWKLHGTPMKIVSDRDPRFQDAMWKELMRLMGTKVASTTPYNPRSDGQAEHTNRVVEDMLRSFVGSNPEDWDLWCANVEFAINDTRSDVTGFTPFELVLGHSPMSQLDLFLQAAAGQHSKRKGGEGTAHEMASKFAAQLEDARTKLELAQQRQRHQFDQRHTAKSFQLGDLVWVDAKHLTENIMNRESFRKLGPRWHGPLPITERFFSDQQRELPEIDRGAPVAYRLKLPPKWRIHDVFAQHRLKEYRTADEAFALRRQIPTPAKVLVDGQSQTHVSKILARRVKPMKGGKEVEEFLVRWTGYSNAHDSWKTRESLNYGGELEQLTEFEHLRLSREGQAREKALQEVRMQRKQRRERVGALTFLDTSDEVKLTSLDNCLPWEQYCRSADAFVTHLALLGSGVSTRELRLLVLFSGTGSVERSFMSCYPKSTVVTVDHDPRWQPTYAEKVQDWDFKRYAPGYFDVIWASPPCTEYSQAKTTGGTPEPLTSYYGERKPGLDYSWQHIIVHPSGALRRWERNRGGGWFLEDATQLKAPVAPFSLPISRVGIAYWNPTIVIDDDEYHGIPYQGRKPTHSASTNSEDSGTGAVSWSKEKLPDSDDNDDAGVTNSKEKLPDSDDKDDAGVIHDMDTASPKWEPTSPEYDDTEDDVSEFDDLVADDAEEQAEARRLKRLGLQLIMDEKGELHWVPKGTSPTSPVQPDDQPITEQKSEAISEDAPASVVETVHAPPKKPYGSDTGLTSMGENKAGVSEETKRQPRKYPRCWTHEYITQLKYSIRSDSDEEEGLDVAPRRKKAKISKGQ</sequence>
<dbReference type="PANTHER" id="PTHR37984:SF15">
    <property type="entry name" value="INTEGRASE CATALYTIC DOMAIN-CONTAINING PROTEIN"/>
    <property type="match status" value="1"/>
</dbReference>
<dbReference type="InterPro" id="IPR036397">
    <property type="entry name" value="RNaseH_sf"/>
</dbReference>
<dbReference type="InterPro" id="IPR016197">
    <property type="entry name" value="Chromo-like_dom_sf"/>
</dbReference>
<dbReference type="SMART" id="SM00298">
    <property type="entry name" value="CHROMO"/>
    <property type="match status" value="1"/>
</dbReference>
<feature type="domain" description="Chromo" evidence="2">
    <location>
        <begin position="298"/>
        <end position="364"/>
    </location>
</feature>
<name>A0AAE0EUD2_9CHLO</name>
<evidence type="ECO:0000313" key="4">
    <source>
        <dbReference type="EMBL" id="KAK3240981.1"/>
    </source>
</evidence>
<dbReference type="InterPro" id="IPR029063">
    <property type="entry name" value="SAM-dependent_MTases_sf"/>
</dbReference>
<dbReference type="InterPro" id="IPR001584">
    <property type="entry name" value="Integrase_cat-core"/>
</dbReference>